<dbReference type="EMBL" id="CP045835">
    <property type="protein sequence ID" value="QGG51537.1"/>
    <property type="molecule type" value="Genomic_DNA"/>
</dbReference>
<keyword evidence="1" id="KW-0812">Transmembrane</keyword>
<dbReference type="InterPro" id="IPR025037">
    <property type="entry name" value="DUF3923"/>
</dbReference>
<keyword evidence="3" id="KW-1185">Reference proteome</keyword>
<name>A0ABX6D9W4_9BACI</name>
<sequence length="79" mass="8912">MGMRIWWATNIVWILIFSALAVFVGARNIDGAGVVQTPEIKMITFVILGIAVLVVLLFQLIFLYFVRKSTKKNLTKILS</sequence>
<dbReference type="Proteomes" id="UP000373269">
    <property type="component" value="Chromosome"/>
</dbReference>
<evidence type="ECO:0000256" key="1">
    <source>
        <dbReference type="SAM" id="Phobius"/>
    </source>
</evidence>
<keyword evidence="1" id="KW-0472">Membrane</keyword>
<feature type="transmembrane region" description="Helical" evidence="1">
    <location>
        <begin position="42"/>
        <end position="66"/>
    </location>
</feature>
<dbReference type="Pfam" id="PF13061">
    <property type="entry name" value="DUF3923"/>
    <property type="match status" value="1"/>
</dbReference>
<accession>A0ABX6D9W4</accession>
<organism evidence="2 3">
    <name type="scientific">Lysinibacillus pakistanensis</name>
    <dbReference type="NCBI Taxonomy" id="759811"/>
    <lineage>
        <taxon>Bacteria</taxon>
        <taxon>Bacillati</taxon>
        <taxon>Bacillota</taxon>
        <taxon>Bacilli</taxon>
        <taxon>Bacillales</taxon>
        <taxon>Bacillaceae</taxon>
        <taxon>Lysinibacillus</taxon>
    </lineage>
</organism>
<reference evidence="2 3" key="1">
    <citation type="submission" date="2019-11" db="EMBL/GenBank/DDBJ databases">
        <title>Whole Genome Sequencing and Comparative Genomic Analyses of Lysinibacillus pakistanensis LZH-9, a Halotolerant Strain with Excellent COD Removal Capability.</title>
        <authorList>
            <person name="Zhou H."/>
        </authorList>
    </citation>
    <scope>NUCLEOTIDE SEQUENCE [LARGE SCALE GENOMIC DNA]</scope>
    <source>
        <strain evidence="2 3">LZH-9</strain>
    </source>
</reference>
<evidence type="ECO:0000313" key="2">
    <source>
        <dbReference type="EMBL" id="QGG51537.1"/>
    </source>
</evidence>
<proteinExistence type="predicted"/>
<evidence type="ECO:0000313" key="3">
    <source>
        <dbReference type="Proteomes" id="UP000373269"/>
    </source>
</evidence>
<gene>
    <name evidence="2" type="ORF">GDS87_11520</name>
</gene>
<protein>
    <submittedName>
        <fullName evidence="2">DUF3923 family protein</fullName>
    </submittedName>
</protein>
<keyword evidence="1" id="KW-1133">Transmembrane helix</keyword>